<dbReference type="PANTHER" id="PTHR24201">
    <property type="entry name" value="ANK_REP_REGION DOMAIN-CONTAINING PROTEIN"/>
    <property type="match status" value="1"/>
</dbReference>
<dbReference type="SUPFAM" id="SSF48403">
    <property type="entry name" value="Ankyrin repeat"/>
    <property type="match status" value="1"/>
</dbReference>
<feature type="repeat" description="ANK" evidence="3">
    <location>
        <begin position="117"/>
        <end position="137"/>
    </location>
</feature>
<reference evidence="4" key="1">
    <citation type="journal article" date="2012" name="PLoS ONE">
        <title>Sequencing and Analysis of Full-Length cDNAs, 5'-ESTs and 3'-ESTs from a Cartilaginous Fish, the Elephant Shark (Callorhinchus milii).</title>
        <authorList>
            <person name="Tan Y.Y."/>
            <person name="Kodzius R."/>
            <person name="Tay B.H."/>
            <person name="Tay A."/>
            <person name="Brenner S."/>
            <person name="Venkatesh B."/>
        </authorList>
    </citation>
    <scope>NUCLEOTIDE SEQUENCE</scope>
    <source>
        <tissue evidence="4">Spleen</tissue>
    </source>
</reference>
<evidence type="ECO:0000313" key="4">
    <source>
        <dbReference type="EMBL" id="AFK11493.1"/>
    </source>
</evidence>
<feature type="repeat" description="ANK" evidence="3">
    <location>
        <begin position="84"/>
        <end position="116"/>
    </location>
</feature>
<dbReference type="Gene3D" id="1.25.40.20">
    <property type="entry name" value="Ankyrin repeat-containing domain"/>
    <property type="match status" value="1"/>
</dbReference>
<dbReference type="InterPro" id="IPR002110">
    <property type="entry name" value="Ankyrin_rpt"/>
</dbReference>
<dbReference type="GO" id="GO:0005634">
    <property type="term" value="C:nucleus"/>
    <property type="evidence" value="ECO:0007669"/>
    <property type="project" value="TreeGrafter"/>
</dbReference>
<dbReference type="InterPro" id="IPR050776">
    <property type="entry name" value="Ank_Repeat/CDKN_Inhibitor"/>
</dbReference>
<dbReference type="PROSITE" id="PS50297">
    <property type="entry name" value="ANK_REP_REGION"/>
    <property type="match status" value="2"/>
</dbReference>
<name>K4FTK0_CALMI</name>
<dbReference type="SMART" id="SM00248">
    <property type="entry name" value="ANK"/>
    <property type="match status" value="4"/>
</dbReference>
<evidence type="ECO:0000256" key="3">
    <source>
        <dbReference type="PROSITE-ProRule" id="PRU00023"/>
    </source>
</evidence>
<dbReference type="GO" id="GO:0016301">
    <property type="term" value="F:kinase activity"/>
    <property type="evidence" value="ECO:0007669"/>
    <property type="project" value="UniProtKB-KW"/>
</dbReference>
<protein>
    <submittedName>
        <fullName evidence="4">Cyclin-dependent kinase 4 inhibitor C</fullName>
    </submittedName>
</protein>
<keyword evidence="4" id="KW-0418">Kinase</keyword>
<keyword evidence="1" id="KW-0677">Repeat</keyword>
<keyword evidence="2 3" id="KW-0040">ANK repeat</keyword>
<dbReference type="PROSITE" id="PS50088">
    <property type="entry name" value="ANK_REPEAT"/>
    <property type="match status" value="2"/>
</dbReference>
<proteinExistence type="evidence at transcript level"/>
<dbReference type="Pfam" id="PF12796">
    <property type="entry name" value="Ank_2"/>
    <property type="match status" value="1"/>
</dbReference>
<organism evidence="4">
    <name type="scientific">Callorhinchus milii</name>
    <name type="common">Ghost shark</name>
    <dbReference type="NCBI Taxonomy" id="7868"/>
    <lineage>
        <taxon>Eukaryota</taxon>
        <taxon>Metazoa</taxon>
        <taxon>Chordata</taxon>
        <taxon>Craniata</taxon>
        <taxon>Vertebrata</taxon>
        <taxon>Chondrichthyes</taxon>
        <taxon>Holocephali</taxon>
        <taxon>Chimaeriformes</taxon>
        <taxon>Callorhinchidae</taxon>
        <taxon>Callorhinchus</taxon>
    </lineage>
</organism>
<dbReference type="PANTHER" id="PTHR24201:SF14">
    <property type="entry name" value="CYCLIN-DEPENDENT KINASE 4 INHIBITOR C-LIKE"/>
    <property type="match status" value="1"/>
</dbReference>
<accession>K4FTK0</accession>
<evidence type="ECO:0000256" key="1">
    <source>
        <dbReference type="ARBA" id="ARBA00022737"/>
    </source>
</evidence>
<dbReference type="AlphaFoldDB" id="K4FTK0"/>
<dbReference type="InterPro" id="IPR036770">
    <property type="entry name" value="Ankyrin_rpt-contain_sf"/>
</dbReference>
<evidence type="ECO:0000256" key="2">
    <source>
        <dbReference type="ARBA" id="ARBA00023043"/>
    </source>
</evidence>
<sequence>MSPLTDPLPVPGIPELTAKDGDKLTSAAAKGDSKEVNVLLEKGIKVCSVNKFGSTAIQVMQMGNTIIARSLLKAGAKPNQQDSNGFTPAHDAAREGFVDTLRVLVDSGADVNIENSEGNLPIHLAAQEGHTDVLIFLEEKSNLAHKNLKGQTPIDLAQMYKRTETLQWMKQSYRKNIGKHV</sequence>
<dbReference type="Pfam" id="PF00023">
    <property type="entry name" value="Ank"/>
    <property type="match status" value="1"/>
</dbReference>
<dbReference type="EMBL" id="JX053265">
    <property type="protein sequence ID" value="AFK11493.1"/>
    <property type="molecule type" value="mRNA"/>
</dbReference>
<keyword evidence="4" id="KW-0808">Transferase</keyword>